<dbReference type="Proteomes" id="UP000257014">
    <property type="component" value="Unassembled WGS sequence"/>
</dbReference>
<gene>
    <name evidence="1" type="ORF">C6P37_16710</name>
</gene>
<reference evidence="1 2" key="1">
    <citation type="submission" date="2018-03" db="EMBL/GenBank/DDBJ databases">
        <authorList>
            <person name="Keele B.F."/>
        </authorList>
    </citation>
    <scope>NUCLEOTIDE SEQUENCE [LARGE SCALE GENOMIC DNA]</scope>
    <source>
        <strain evidence="1">ZCTH4_d</strain>
    </source>
</reference>
<proteinExistence type="predicted"/>
<accession>A0A3E0JVG9</accession>
<name>A0A3E0JVG9_9BACI</name>
<dbReference type="EMBL" id="QEWE01000046">
    <property type="protein sequence ID" value="REJ23777.1"/>
    <property type="molecule type" value="Genomic_DNA"/>
</dbReference>
<comment type="caution">
    <text evidence="1">The sequence shown here is derived from an EMBL/GenBank/DDBJ whole genome shotgun (WGS) entry which is preliminary data.</text>
</comment>
<organism evidence="1 2">
    <name type="scientific">Caldibacillus debilis</name>
    <dbReference type="NCBI Taxonomy" id="301148"/>
    <lineage>
        <taxon>Bacteria</taxon>
        <taxon>Bacillati</taxon>
        <taxon>Bacillota</taxon>
        <taxon>Bacilli</taxon>
        <taxon>Bacillales</taxon>
        <taxon>Bacillaceae</taxon>
        <taxon>Caldibacillus</taxon>
    </lineage>
</organism>
<evidence type="ECO:0000313" key="1">
    <source>
        <dbReference type="EMBL" id="REJ23777.1"/>
    </source>
</evidence>
<dbReference type="AlphaFoldDB" id="A0A3E0JVG9"/>
<sequence length="101" mass="11765">MDFLSQDIAAETEQQQGRWTVLSRTFCGRKERPLHPMEMNPSLLPGWRKNNRAFSRLDDNTGEAVTRGPGRRYCRIVKELKENIGKSLIPYKNNIPKFPDF</sequence>
<evidence type="ECO:0000313" key="2">
    <source>
        <dbReference type="Proteomes" id="UP000257014"/>
    </source>
</evidence>
<protein>
    <submittedName>
        <fullName evidence="1">Uncharacterized protein</fullName>
    </submittedName>
</protein>